<feature type="compositionally biased region" description="Polar residues" evidence="1">
    <location>
        <begin position="109"/>
        <end position="121"/>
    </location>
</feature>
<evidence type="ECO:0000256" key="1">
    <source>
        <dbReference type="SAM" id="MobiDB-lite"/>
    </source>
</evidence>
<feature type="region of interest" description="Disordered" evidence="1">
    <location>
        <begin position="90"/>
        <end position="126"/>
    </location>
</feature>
<comment type="caution">
    <text evidence="2">The sequence shown here is derived from an EMBL/GenBank/DDBJ whole genome shotgun (WGS) entry which is preliminary data.</text>
</comment>
<feature type="compositionally biased region" description="Basic residues" evidence="1">
    <location>
        <begin position="239"/>
        <end position="254"/>
    </location>
</feature>
<accession>A0A8H6SKM9</accession>
<proteinExistence type="predicted"/>
<dbReference type="Proteomes" id="UP000613580">
    <property type="component" value="Unassembled WGS sequence"/>
</dbReference>
<protein>
    <submittedName>
        <fullName evidence="2">Uncharacterized protein</fullName>
    </submittedName>
</protein>
<reference evidence="2" key="1">
    <citation type="submission" date="2020-05" db="EMBL/GenBank/DDBJ databases">
        <title>Mycena genomes resolve the evolution of fungal bioluminescence.</title>
        <authorList>
            <person name="Tsai I.J."/>
        </authorList>
    </citation>
    <scope>NUCLEOTIDE SEQUENCE</scope>
    <source>
        <strain evidence="2">110903Hualien_Pintung</strain>
    </source>
</reference>
<gene>
    <name evidence="2" type="ORF">HMN09_00962700</name>
</gene>
<evidence type="ECO:0000313" key="2">
    <source>
        <dbReference type="EMBL" id="KAF7299575.1"/>
    </source>
</evidence>
<dbReference type="AlphaFoldDB" id="A0A8H6SKM9"/>
<evidence type="ECO:0000313" key="3">
    <source>
        <dbReference type="Proteomes" id="UP000613580"/>
    </source>
</evidence>
<keyword evidence="3" id="KW-1185">Reference proteome</keyword>
<sequence length="276" mass="31287">MLYRRARSNSGNFGHALHALHTLHPPAHIRRVSSRENTPPQNHREKSRGGHGSARRRRKAPAVPLRDSNGPEQDPLERIRELEAEKGAIQAEADAAKAEAAALREQQRHPSPSTPSASNDTILRPKNLSKVTMRELRTTLGYTQSRWNAAGTHTRFACQAARLDPELKWQAQDSKKIAKMANVVHVDFPETRRFENDWGIKFIAAQTFSGSKSYRRCADDPNTYRGRKTIERRDARGRNATRHPKPHPNPRPRRQLPALPRLSRVGAAPRRRPIGR</sequence>
<feature type="region of interest" description="Disordered" evidence="1">
    <location>
        <begin position="32"/>
        <end position="76"/>
    </location>
</feature>
<name>A0A8H6SKM9_MYCCL</name>
<feature type="compositionally biased region" description="Low complexity" evidence="1">
    <location>
        <begin position="90"/>
        <end position="101"/>
    </location>
</feature>
<dbReference type="EMBL" id="JACAZE010000014">
    <property type="protein sequence ID" value="KAF7299575.1"/>
    <property type="molecule type" value="Genomic_DNA"/>
</dbReference>
<feature type="compositionally biased region" description="Low complexity" evidence="1">
    <location>
        <begin position="255"/>
        <end position="264"/>
    </location>
</feature>
<feature type="region of interest" description="Disordered" evidence="1">
    <location>
        <begin position="230"/>
        <end position="276"/>
    </location>
</feature>
<dbReference type="OrthoDB" id="3058933at2759"/>
<organism evidence="2 3">
    <name type="scientific">Mycena chlorophos</name>
    <name type="common">Agaric fungus</name>
    <name type="synonym">Agaricus chlorophos</name>
    <dbReference type="NCBI Taxonomy" id="658473"/>
    <lineage>
        <taxon>Eukaryota</taxon>
        <taxon>Fungi</taxon>
        <taxon>Dikarya</taxon>
        <taxon>Basidiomycota</taxon>
        <taxon>Agaricomycotina</taxon>
        <taxon>Agaricomycetes</taxon>
        <taxon>Agaricomycetidae</taxon>
        <taxon>Agaricales</taxon>
        <taxon>Marasmiineae</taxon>
        <taxon>Mycenaceae</taxon>
        <taxon>Mycena</taxon>
    </lineage>
</organism>